<reference evidence="1 2" key="1">
    <citation type="submission" date="2024-03" db="EMBL/GenBank/DDBJ databases">
        <authorList>
            <person name="Martinez-Hernandez J."/>
        </authorList>
    </citation>
    <scope>NUCLEOTIDE SEQUENCE [LARGE SCALE GENOMIC DNA]</scope>
</reference>
<keyword evidence="2" id="KW-1185">Reference proteome</keyword>
<dbReference type="PANTHER" id="PTHR34427:SF5">
    <property type="entry name" value="DUF4283 DOMAIN-CONTAINING PROTEIN"/>
    <property type="match status" value="1"/>
</dbReference>
<gene>
    <name evidence="1" type="ORF">LLUT_LOCUS23354</name>
</gene>
<dbReference type="PANTHER" id="PTHR34427">
    <property type="entry name" value="DUF4283 DOMAIN PROTEIN"/>
    <property type="match status" value="1"/>
</dbReference>
<dbReference type="Proteomes" id="UP001497480">
    <property type="component" value="Unassembled WGS sequence"/>
</dbReference>
<proteinExistence type="predicted"/>
<sequence>MEAIKGKALLEQKQPQEERFLRAIALSQPTSGTGATLLRWLKLEVLKLEILNGNPLTTFGILSNQVDCTTLKEKLHLDGFFSIHVFSLGGRSVLLRAEEEGQLESLLRDEKDWFNTRFSSIRKWKPTDLAQDRFLWIRCDGFPLHAWEEDLFMKIGSLFGKFSGLDDGTRYKRNLEC</sequence>
<comment type="caution">
    <text evidence="1">The sequence shown here is derived from an EMBL/GenBank/DDBJ whole genome shotgun (WGS) entry which is preliminary data.</text>
</comment>
<dbReference type="EMBL" id="CAXHTB010000016">
    <property type="protein sequence ID" value="CAL0322294.1"/>
    <property type="molecule type" value="Genomic_DNA"/>
</dbReference>
<evidence type="ECO:0000313" key="1">
    <source>
        <dbReference type="EMBL" id="CAL0322294.1"/>
    </source>
</evidence>
<protein>
    <recommendedName>
        <fullName evidence="3">DUF4283 domain-containing protein</fullName>
    </recommendedName>
</protein>
<dbReference type="AlphaFoldDB" id="A0AAV1XKV6"/>
<evidence type="ECO:0000313" key="2">
    <source>
        <dbReference type="Proteomes" id="UP001497480"/>
    </source>
</evidence>
<name>A0AAV1XKV6_LUPLU</name>
<organism evidence="1 2">
    <name type="scientific">Lupinus luteus</name>
    <name type="common">European yellow lupine</name>
    <dbReference type="NCBI Taxonomy" id="3873"/>
    <lineage>
        <taxon>Eukaryota</taxon>
        <taxon>Viridiplantae</taxon>
        <taxon>Streptophyta</taxon>
        <taxon>Embryophyta</taxon>
        <taxon>Tracheophyta</taxon>
        <taxon>Spermatophyta</taxon>
        <taxon>Magnoliopsida</taxon>
        <taxon>eudicotyledons</taxon>
        <taxon>Gunneridae</taxon>
        <taxon>Pentapetalae</taxon>
        <taxon>rosids</taxon>
        <taxon>fabids</taxon>
        <taxon>Fabales</taxon>
        <taxon>Fabaceae</taxon>
        <taxon>Papilionoideae</taxon>
        <taxon>50 kb inversion clade</taxon>
        <taxon>genistoids sensu lato</taxon>
        <taxon>core genistoids</taxon>
        <taxon>Genisteae</taxon>
        <taxon>Lupinus</taxon>
    </lineage>
</organism>
<accession>A0AAV1XKV6</accession>
<evidence type="ECO:0008006" key="3">
    <source>
        <dbReference type="Google" id="ProtNLM"/>
    </source>
</evidence>